<dbReference type="InterPro" id="IPR031739">
    <property type="entry name" value="Ncaph2"/>
</dbReference>
<dbReference type="InterPro" id="IPR009378">
    <property type="entry name" value="H2_N"/>
</dbReference>
<keyword evidence="5" id="KW-0539">Nucleus</keyword>
<feature type="compositionally biased region" description="Low complexity" evidence="7">
    <location>
        <begin position="404"/>
        <end position="415"/>
    </location>
</feature>
<dbReference type="GeneTree" id="ENSGT00390000014443"/>
<dbReference type="GO" id="GO:0003682">
    <property type="term" value="F:chromatin binding"/>
    <property type="evidence" value="ECO:0007669"/>
    <property type="project" value="TreeGrafter"/>
</dbReference>
<feature type="region of interest" description="Disordered" evidence="7">
    <location>
        <begin position="1"/>
        <end position="73"/>
    </location>
</feature>
<feature type="region of interest" description="Disordered" evidence="7">
    <location>
        <begin position="349"/>
        <end position="471"/>
    </location>
</feature>
<dbReference type="Proteomes" id="UP000694520">
    <property type="component" value="Chromosome 5"/>
</dbReference>
<dbReference type="GO" id="GO:0000794">
    <property type="term" value="C:condensed nuclear chromosome"/>
    <property type="evidence" value="ECO:0007669"/>
    <property type="project" value="Ensembl"/>
</dbReference>
<dbReference type="GO" id="GO:0051984">
    <property type="term" value="P:positive regulation of chromosome segregation"/>
    <property type="evidence" value="ECO:0007669"/>
    <property type="project" value="Ensembl"/>
</dbReference>
<dbReference type="PANTHER" id="PTHR14324">
    <property type="entry name" value="CONDENSIN-2 COMPLEX SUBUNIT H2"/>
    <property type="match status" value="1"/>
</dbReference>
<evidence type="ECO:0000259" key="10">
    <source>
        <dbReference type="Pfam" id="PF16869"/>
    </source>
</evidence>
<evidence type="ECO:0000256" key="1">
    <source>
        <dbReference type="ARBA" id="ARBA00004123"/>
    </source>
</evidence>
<keyword evidence="4" id="KW-0226">DNA condensation</keyword>
<name>A0A8B9WGL0_BOSMU</name>
<evidence type="ECO:0000256" key="4">
    <source>
        <dbReference type="ARBA" id="ARBA00023067"/>
    </source>
</evidence>
<feature type="compositionally biased region" description="Basic and acidic residues" evidence="7">
    <location>
        <begin position="436"/>
        <end position="454"/>
    </location>
</feature>
<feature type="region of interest" description="Disordered" evidence="7">
    <location>
        <begin position="521"/>
        <end position="584"/>
    </location>
</feature>
<evidence type="ECO:0000313" key="11">
    <source>
        <dbReference type="Ensembl" id="ENSBGRP00000007379.1"/>
    </source>
</evidence>
<reference evidence="11" key="2">
    <citation type="submission" date="2025-08" db="UniProtKB">
        <authorList>
            <consortium name="Ensembl"/>
        </authorList>
    </citation>
    <scope>IDENTIFICATION</scope>
</reference>
<feature type="domain" description="Condensin II complex subunit H2 middle" evidence="10">
    <location>
        <begin position="289"/>
        <end position="360"/>
    </location>
</feature>
<organism evidence="11 12">
    <name type="scientific">Bos mutus grunniens</name>
    <name type="common">Wild yak</name>
    <name type="synonym">Bos grunniens</name>
    <dbReference type="NCBI Taxonomy" id="30521"/>
    <lineage>
        <taxon>Eukaryota</taxon>
        <taxon>Metazoa</taxon>
        <taxon>Chordata</taxon>
        <taxon>Craniata</taxon>
        <taxon>Vertebrata</taxon>
        <taxon>Euteleostomi</taxon>
        <taxon>Mammalia</taxon>
        <taxon>Eutheria</taxon>
        <taxon>Laurasiatheria</taxon>
        <taxon>Artiodactyla</taxon>
        <taxon>Ruminantia</taxon>
        <taxon>Pecora</taxon>
        <taxon>Bovidae</taxon>
        <taxon>Bovinae</taxon>
        <taxon>Bos</taxon>
    </lineage>
</organism>
<dbReference type="GO" id="GO:0051309">
    <property type="term" value="P:female meiosis chromosome separation"/>
    <property type="evidence" value="ECO:0007669"/>
    <property type="project" value="Ensembl"/>
</dbReference>
<dbReference type="GO" id="GO:0007076">
    <property type="term" value="P:mitotic chromosome condensation"/>
    <property type="evidence" value="ECO:0007669"/>
    <property type="project" value="Ensembl"/>
</dbReference>
<evidence type="ECO:0000259" key="9">
    <source>
        <dbReference type="Pfam" id="PF16858"/>
    </source>
</evidence>
<dbReference type="InterPro" id="IPR031719">
    <property type="entry name" value="H2_M"/>
</dbReference>
<gene>
    <name evidence="11" type="primary">NCAPH2</name>
</gene>
<evidence type="ECO:0000256" key="7">
    <source>
        <dbReference type="SAM" id="MobiDB-lite"/>
    </source>
</evidence>
<protein>
    <recommendedName>
        <fullName evidence="3">Condensin-2 complex subunit H2</fullName>
    </recommendedName>
    <alternativeName>
        <fullName evidence="6">Non-SMC condensin II complex subunit H2</fullName>
    </alternativeName>
</protein>
<feature type="region of interest" description="Disordered" evidence="7">
    <location>
        <begin position="102"/>
        <end position="126"/>
    </location>
</feature>
<keyword evidence="12" id="KW-1185">Reference proteome</keyword>
<dbReference type="Ensembl" id="ENSBGRT00000008477.1">
    <property type="protein sequence ID" value="ENSBGRP00000007379.1"/>
    <property type="gene ID" value="ENSBGRG00000004597.1"/>
</dbReference>
<accession>A0A8B9WGL0</accession>
<dbReference type="AlphaFoldDB" id="A0A8B9WGL0"/>
<feature type="domain" description="Condensin-2 complex subunit H2 C-terminal" evidence="9">
    <location>
        <begin position="704"/>
        <end position="842"/>
    </location>
</feature>
<dbReference type="PANTHER" id="PTHR14324:SF3">
    <property type="entry name" value="CONDENSIN-2 COMPLEX SUBUNIT H2"/>
    <property type="match status" value="1"/>
</dbReference>
<dbReference type="Pfam" id="PF16858">
    <property type="entry name" value="CNDH2_C"/>
    <property type="match status" value="1"/>
</dbReference>
<comment type="subcellular location">
    <subcellularLocation>
        <location evidence="1">Nucleus</location>
    </subcellularLocation>
</comment>
<evidence type="ECO:0000256" key="3">
    <source>
        <dbReference type="ARBA" id="ARBA00016903"/>
    </source>
</evidence>
<dbReference type="Pfam" id="PF16869">
    <property type="entry name" value="CNDH2_M"/>
    <property type="match status" value="1"/>
</dbReference>
<dbReference type="GO" id="GO:0005654">
    <property type="term" value="C:nucleoplasm"/>
    <property type="evidence" value="ECO:0007669"/>
    <property type="project" value="Ensembl"/>
</dbReference>
<feature type="compositionally biased region" description="Basic and acidic residues" evidence="7">
    <location>
        <begin position="528"/>
        <end position="543"/>
    </location>
</feature>
<sequence>MKTAATPWRKSCRGTREPAMSATRRAGHDPLVRPAPPLRAGPARPSAPALPRPSAPAPPRPSAPAAAACRTPPPLAPRLRRVLRPFRRDAIGLRQVVRSSLRATNLPGREQQNGARSSGGLSAPAPLEAGAAVPGPIRLLPNMEDVEARFAHLLLPIRDLTRNWEVDVAAQLGEYLEELDQICISFDKGKTTMNFIEAALLIQGSACVYSKKVEYLYSLVYQALDFISGKKQAKQLSSTPEDGTIGDASSRAPQEAEQKFRALDDLSDSCANVDLRDDQVVSGTLIPLLPNALVAPDEMEKNSNPLYSCQGEVLASRKDFRVNTCTPHPRGTFLLEPLGVSLMEALQPWNPKEPGRAEEQPMEVSVCGSPGPALSTSQEPGSSPEGPVPRGGGVGEDEEDAEGAAEPPEASAPEVPMEPPEPRSPEQSVAQPRRYTLRERKEAPETASRLKDTPDPWQGLDPSTPQILSPSGKVAWRAWPLGTRGRSWAHLAGVEVGAPGPVGTETARAVAALGTARLPQVGPTPCPRVKEAPETASRLKDTPDPWQGLDPFDSPDSKPFRKGRPYSVPPRVEEAPGQKRKRKGAVKLQDFHQWYLAAYADHTDSRRSRRKGPSFADMEVLYWKHVKEQLETLRKMQRREAAERWLPRAEQGLWPVEEDRLEDSVEDLGAADDFLEPEEYAEPEGAEPGEDADMEAEAMPASLRYEELVQRNVELFVTASKQDVFVTTSRQELVQETELKQHIRGWEDAIQSLLQEQEEHVPFDIHTYGDQVVSRFSQLNQWCPFAKLVAGQPAFEVCRSMLASLQLANDYTVEITQQPGLEAAVDTMSLRLLTHQRARQRFQTYAAPSTVQP</sequence>
<evidence type="ECO:0000256" key="2">
    <source>
        <dbReference type="ARBA" id="ARBA00007844"/>
    </source>
</evidence>
<dbReference type="GO" id="GO:0045171">
    <property type="term" value="C:intercellular bridge"/>
    <property type="evidence" value="ECO:0007669"/>
    <property type="project" value="Ensembl"/>
</dbReference>
<dbReference type="GO" id="GO:0033077">
    <property type="term" value="P:T cell differentiation in thymus"/>
    <property type="evidence" value="ECO:0007669"/>
    <property type="project" value="Ensembl"/>
</dbReference>
<dbReference type="GO" id="GO:0010032">
    <property type="term" value="P:meiotic chromosome condensation"/>
    <property type="evidence" value="ECO:0007669"/>
    <property type="project" value="Ensembl"/>
</dbReference>
<reference evidence="11" key="3">
    <citation type="submission" date="2025-09" db="UniProtKB">
        <authorList>
            <consortium name="Ensembl"/>
        </authorList>
    </citation>
    <scope>IDENTIFICATION</scope>
</reference>
<dbReference type="Pfam" id="PF06278">
    <property type="entry name" value="CNDH2_N"/>
    <property type="match status" value="1"/>
</dbReference>
<dbReference type="GO" id="GO:0000796">
    <property type="term" value="C:condensin complex"/>
    <property type="evidence" value="ECO:0007669"/>
    <property type="project" value="Ensembl"/>
</dbReference>
<feature type="domain" description="Condensin II complex subunit H2 N-terminal" evidence="8">
    <location>
        <begin position="149"/>
        <end position="266"/>
    </location>
</feature>
<reference evidence="11" key="1">
    <citation type="submission" date="2019-05" db="EMBL/GenBank/DDBJ databases">
        <authorList>
            <person name="Zhang S."/>
            <person name="Liu J."/>
        </authorList>
    </citation>
    <scope>NUCLEOTIDE SEQUENCE [LARGE SCALE GENOMIC DNA]</scope>
</reference>
<dbReference type="GO" id="GO:0030054">
    <property type="term" value="C:cell junction"/>
    <property type="evidence" value="ECO:0007669"/>
    <property type="project" value="Ensembl"/>
</dbReference>
<feature type="compositionally biased region" description="Pro residues" evidence="7">
    <location>
        <begin position="48"/>
        <end position="62"/>
    </location>
</feature>
<dbReference type="InterPro" id="IPR031737">
    <property type="entry name" value="CNDH2_C"/>
</dbReference>
<evidence type="ECO:0000256" key="5">
    <source>
        <dbReference type="ARBA" id="ARBA00023242"/>
    </source>
</evidence>
<feature type="compositionally biased region" description="Polar residues" evidence="7">
    <location>
        <begin position="110"/>
        <end position="120"/>
    </location>
</feature>
<proteinExistence type="inferred from homology"/>
<dbReference type="GO" id="GO:1905820">
    <property type="term" value="P:positive regulation of chromosome separation"/>
    <property type="evidence" value="ECO:0007669"/>
    <property type="project" value="Ensembl"/>
</dbReference>
<dbReference type="GO" id="GO:0051306">
    <property type="term" value="P:mitotic sister chromatid separation"/>
    <property type="evidence" value="ECO:0007669"/>
    <property type="project" value="Ensembl"/>
</dbReference>
<evidence type="ECO:0000313" key="12">
    <source>
        <dbReference type="Proteomes" id="UP000694520"/>
    </source>
</evidence>
<evidence type="ECO:0000259" key="8">
    <source>
        <dbReference type="Pfam" id="PF06278"/>
    </source>
</evidence>
<comment type="similarity">
    <text evidence="2">Belongs to the CND2 H2 (condensin-2 subunit 2) family.</text>
</comment>
<evidence type="ECO:0000256" key="6">
    <source>
        <dbReference type="ARBA" id="ARBA00030479"/>
    </source>
</evidence>